<dbReference type="EMBL" id="JAODUO010000832">
    <property type="protein sequence ID" value="KAK2174040.1"/>
    <property type="molecule type" value="Genomic_DNA"/>
</dbReference>
<dbReference type="EC" id="2.3.2.15" evidence="1"/>
<dbReference type="GO" id="GO:0016756">
    <property type="term" value="F:glutathione gamma-glutamylcysteinyltransferase activity"/>
    <property type="evidence" value="ECO:0007669"/>
    <property type="project" value="UniProtKB-EC"/>
</dbReference>
<feature type="domain" description="Peptidase C83" evidence="5">
    <location>
        <begin position="5"/>
        <end position="225"/>
    </location>
</feature>
<dbReference type="Pfam" id="PF05023">
    <property type="entry name" value="Phytochelatin"/>
    <property type="match status" value="2"/>
</dbReference>
<dbReference type="InterPro" id="IPR040409">
    <property type="entry name" value="PCS-like"/>
</dbReference>
<evidence type="ECO:0000313" key="6">
    <source>
        <dbReference type="EMBL" id="KAK2174040.1"/>
    </source>
</evidence>
<evidence type="ECO:0000256" key="1">
    <source>
        <dbReference type="ARBA" id="ARBA00012468"/>
    </source>
</evidence>
<organism evidence="6 7">
    <name type="scientific">Ridgeia piscesae</name>
    <name type="common">Tubeworm</name>
    <dbReference type="NCBI Taxonomy" id="27915"/>
    <lineage>
        <taxon>Eukaryota</taxon>
        <taxon>Metazoa</taxon>
        <taxon>Spiralia</taxon>
        <taxon>Lophotrochozoa</taxon>
        <taxon>Annelida</taxon>
        <taxon>Polychaeta</taxon>
        <taxon>Sedentaria</taxon>
        <taxon>Canalipalpata</taxon>
        <taxon>Sabellida</taxon>
        <taxon>Siboglinidae</taxon>
        <taxon>Ridgeia</taxon>
    </lineage>
</organism>
<dbReference type="InterPro" id="IPR038156">
    <property type="entry name" value="PCS_N_sf"/>
</dbReference>
<keyword evidence="4" id="KW-0479">Metal-binding</keyword>
<protein>
    <recommendedName>
        <fullName evidence="1">glutathione gamma-glutamylcysteinyltransferase</fullName>
        <ecNumber evidence="1">2.3.2.15</ecNumber>
    </recommendedName>
</protein>
<dbReference type="AlphaFoldDB" id="A0AAD9NL47"/>
<dbReference type="PROSITE" id="PS51443">
    <property type="entry name" value="PCS"/>
    <property type="match status" value="2"/>
</dbReference>
<dbReference type="InterPro" id="IPR038765">
    <property type="entry name" value="Papain-like_cys_pep_sf"/>
</dbReference>
<feature type="domain" description="Peptidase C83" evidence="5">
    <location>
        <begin position="504"/>
        <end position="728"/>
    </location>
</feature>
<evidence type="ECO:0000256" key="2">
    <source>
        <dbReference type="ARBA" id="ARBA00022539"/>
    </source>
</evidence>
<accession>A0AAD9NL47</accession>
<keyword evidence="3" id="KW-0808">Transferase</keyword>
<keyword evidence="2" id="KW-0104">Cadmium</keyword>
<dbReference type="PANTHER" id="PTHR33447:SF2">
    <property type="entry name" value="GLUTATHIONE GAMMA-GLUTAMYLCYSTEINYLTRANSFERASE"/>
    <property type="match status" value="1"/>
</dbReference>
<evidence type="ECO:0000256" key="3">
    <source>
        <dbReference type="ARBA" id="ARBA00022679"/>
    </source>
</evidence>
<proteinExistence type="predicted"/>
<dbReference type="GO" id="GO:0010273">
    <property type="term" value="P:detoxification of copper ion"/>
    <property type="evidence" value="ECO:0007669"/>
    <property type="project" value="TreeGrafter"/>
</dbReference>
<dbReference type="GO" id="GO:0046938">
    <property type="term" value="P:phytochelatin biosynthetic process"/>
    <property type="evidence" value="ECO:0007669"/>
    <property type="project" value="InterPro"/>
</dbReference>
<dbReference type="Gene3D" id="3.90.70.30">
    <property type="entry name" value="Phytochelatin synthase, N-terminal domain"/>
    <property type="match status" value="2"/>
</dbReference>
<gene>
    <name evidence="6" type="ORF">NP493_832g01009</name>
</gene>
<dbReference type="PANTHER" id="PTHR33447">
    <property type="entry name" value="GLUTATHIONE GAMMA-GLUTAMYLCYSTEINYLTRANSFERASE"/>
    <property type="match status" value="1"/>
</dbReference>
<dbReference type="Proteomes" id="UP001209878">
    <property type="component" value="Unassembled WGS sequence"/>
</dbReference>
<keyword evidence="7" id="KW-1185">Reference proteome</keyword>
<reference evidence="6" key="1">
    <citation type="journal article" date="2023" name="Mol. Biol. Evol.">
        <title>Third-Generation Sequencing Reveals the Adaptive Role of the Epigenome in Three Deep-Sea Polychaetes.</title>
        <authorList>
            <person name="Perez M."/>
            <person name="Aroh O."/>
            <person name="Sun Y."/>
            <person name="Lan Y."/>
            <person name="Juniper S.K."/>
            <person name="Young C.R."/>
            <person name="Angers B."/>
            <person name="Qian P.Y."/>
        </authorList>
    </citation>
    <scope>NUCLEOTIDE SEQUENCE</scope>
    <source>
        <strain evidence="6">R07B-5</strain>
    </source>
</reference>
<name>A0AAD9NL47_RIDPI</name>
<dbReference type="InterPro" id="IPR007719">
    <property type="entry name" value="PCS_N"/>
</dbReference>
<dbReference type="GO" id="GO:0046872">
    <property type="term" value="F:metal ion binding"/>
    <property type="evidence" value="ECO:0007669"/>
    <property type="project" value="UniProtKB-KW"/>
</dbReference>
<dbReference type="GO" id="GO:0098849">
    <property type="term" value="P:cellular detoxification of cadmium ion"/>
    <property type="evidence" value="ECO:0007669"/>
    <property type="project" value="TreeGrafter"/>
</dbReference>
<evidence type="ECO:0000313" key="7">
    <source>
        <dbReference type="Proteomes" id="UP001209878"/>
    </source>
</evidence>
<comment type="caution">
    <text evidence="6">The sequence shown here is derived from an EMBL/GenBank/DDBJ whole genome shotgun (WGS) entry which is preliminary data.</text>
</comment>
<sequence length="886" mass="97850">MTSQNQEVQYYRRPLPETCISFCSEEGKTVFAEALQSGHLAGYFGLAAQFRTQDEPAFCGLSTLVMVLNTLEVDPKRVWRGVWRWYHEDMLDCCVPLPVVKENGINFDQFACLAACNGLNVKMTRVTGSSSENEFREIVKNTTKESDNVIVASYSRGVLEQTGDGHFSPIGGYHPDRDLVLILDTARFKYPPHWIPLTLLWKAMEAVDAETGLSRGYFELNQRKISSLVVFRLSPALTLPLSCSAVKVTTSSMEVFLKTWSSWLVVPVQKELSLRDVAESAVECLIRALTVLPACEFVLTTQVGVESTETLSSEHCQAALDLVSAMEKLPLFSLAKEYADTIPCRVDSNQLKCSFLWSPALGSGAQCVLSDLTPAHFVTMLLLSWPKVGRGYGTCGAACAGCGGGDGKSRQTNGTALQKYIDEQLVNSTEILRFEVDQLHQQLTSLMTFGSPHTILASSVSNHVLSLHSTPNITHQSRIFVFHDENGRWKIVDASTMTSKKQKAPPVQFYRHPLPEACISFCSEEGKTVFAEALQSGHLAGYFGLAAQFRTQDEPAFCGLSTLVMVLNTLEVDPKRVWRDGWRWYHEEMLDCCVPLPVVKENGINFDQFACLAACNGLNAKMTLATCCGSENDFREAVQKTTTGSENVIVASYSRRVLHQLGDGHFSPIGGYHPDRDLAFLKTWSGWLLVRVEEESSLRALAVSALECLIRALTVLPAGEFVLTTQIDFESTETLSREYCQAAFEMVSAMEKLPLFSLAKEYADTIYCVDSSHSECPVPGSAALCSGAQCVLSDLTPAHFVTMLLLSWPKVGRGYGTCGEACAGCGGGDRQSRETNGTALQKYVEEQLVNSAEILRFEVDQLHQQLTSLMTYCNQCCDRKKRTLVE</sequence>
<dbReference type="FunFam" id="3.90.70.30:FF:000001">
    <property type="entry name" value="Glutathione gamma-glutamylcysteinyltransferase 1"/>
    <property type="match status" value="1"/>
</dbReference>
<evidence type="ECO:0000256" key="4">
    <source>
        <dbReference type="ARBA" id="ARBA00022723"/>
    </source>
</evidence>
<evidence type="ECO:0000259" key="5">
    <source>
        <dbReference type="PROSITE" id="PS51443"/>
    </source>
</evidence>
<dbReference type="SUPFAM" id="SSF54001">
    <property type="entry name" value="Cysteine proteinases"/>
    <property type="match status" value="2"/>
</dbReference>